<evidence type="ECO:0000256" key="3">
    <source>
        <dbReference type="ARBA" id="ARBA00023274"/>
    </source>
</evidence>
<organism evidence="6 7">
    <name type="scientific">Sciurus carolinensis</name>
    <name type="common">Eastern gray squirrel</name>
    <dbReference type="NCBI Taxonomy" id="30640"/>
    <lineage>
        <taxon>Eukaryota</taxon>
        <taxon>Metazoa</taxon>
        <taxon>Chordata</taxon>
        <taxon>Craniata</taxon>
        <taxon>Vertebrata</taxon>
        <taxon>Euteleostomi</taxon>
        <taxon>Mammalia</taxon>
        <taxon>Eutheria</taxon>
        <taxon>Euarchontoglires</taxon>
        <taxon>Glires</taxon>
        <taxon>Rodentia</taxon>
        <taxon>Sciuromorpha</taxon>
        <taxon>Sciuridae</taxon>
        <taxon>Sciurinae</taxon>
        <taxon>Sciurini</taxon>
        <taxon>Sciurus</taxon>
    </lineage>
</organism>
<dbReference type="InterPro" id="IPR023591">
    <property type="entry name" value="Ribosomal_uS2_flav_dom_sf"/>
</dbReference>
<dbReference type="PROSITE" id="PS00963">
    <property type="entry name" value="RIBOSOMAL_S2_2"/>
    <property type="match status" value="1"/>
</dbReference>
<dbReference type="GO" id="GO:0003735">
    <property type="term" value="F:structural constituent of ribosome"/>
    <property type="evidence" value="ECO:0007669"/>
    <property type="project" value="InterPro"/>
</dbReference>
<dbReference type="GO" id="GO:0006412">
    <property type="term" value="P:translation"/>
    <property type="evidence" value="ECO:0007669"/>
    <property type="project" value="InterPro"/>
</dbReference>
<keyword evidence="3 5" id="KW-0687">Ribonucleoprotein</keyword>
<dbReference type="EMBL" id="JAATJV010427744">
    <property type="protein sequence ID" value="MBZ3888968.1"/>
    <property type="molecule type" value="Genomic_DNA"/>
</dbReference>
<sequence>MDAFLSAECSLSGAYHLPFACLSPVHHLPYTDPSPNARGSPPDRPTVSKLIANCQWNTSCLLLPGSSLSQYLQEYWPVGCAEACCCHWSHSYCWHFTPGTFADQIQAAFWEPRLLVVTDPRADHLPLTEAPYVNLPTIALCNTDSPLRYVDIATPHNNEGAHPVGLMCGRWPEKFCACVAPYCVNTRGRSCLSSTSTEILKRLKRKSRLLLKKL</sequence>
<dbReference type="SUPFAM" id="SSF52313">
    <property type="entry name" value="Ribosomal protein S2"/>
    <property type="match status" value="1"/>
</dbReference>
<evidence type="ECO:0000313" key="6">
    <source>
        <dbReference type="EMBL" id="MBZ3888968.1"/>
    </source>
</evidence>
<protein>
    <recommendedName>
        <fullName evidence="4">40S ribosomal protein SA</fullName>
    </recommendedName>
</protein>
<reference evidence="6" key="1">
    <citation type="submission" date="2020-03" db="EMBL/GenBank/DDBJ databases">
        <title>Studies in the Genomics of Life Span.</title>
        <authorList>
            <person name="Glass D."/>
        </authorList>
    </citation>
    <scope>NUCLEOTIDE SEQUENCE</scope>
    <source>
        <strain evidence="6">SUZIE</strain>
        <tissue evidence="6">Muscle</tissue>
    </source>
</reference>
<keyword evidence="7" id="KW-1185">Reference proteome</keyword>
<dbReference type="PRINTS" id="PR00395">
    <property type="entry name" value="RIBOSOMALS2"/>
</dbReference>
<comment type="similarity">
    <text evidence="1 5">Belongs to the universal ribosomal protein uS2 family.</text>
</comment>
<evidence type="ECO:0000256" key="2">
    <source>
        <dbReference type="ARBA" id="ARBA00022980"/>
    </source>
</evidence>
<proteinExistence type="inferred from homology"/>
<dbReference type="Proteomes" id="UP001166674">
    <property type="component" value="Unassembled WGS sequence"/>
</dbReference>
<comment type="caution">
    <text evidence="6">The sequence shown here is derived from an EMBL/GenBank/DDBJ whole genome shotgun (WGS) entry which is preliminary data.</text>
</comment>
<dbReference type="PANTHER" id="PTHR11489">
    <property type="entry name" value="40S RIBOSOMAL PROTEIN SA"/>
    <property type="match status" value="1"/>
</dbReference>
<evidence type="ECO:0000256" key="4">
    <source>
        <dbReference type="ARBA" id="ARBA00035401"/>
    </source>
</evidence>
<dbReference type="InterPro" id="IPR005707">
    <property type="entry name" value="Ribosomal_uS2_euk/arc"/>
</dbReference>
<accession>A0AA41NEW2</accession>
<gene>
    <name evidence="6" type="ORF">SUZIE_200615</name>
</gene>
<dbReference type="InterPro" id="IPR018130">
    <property type="entry name" value="Ribosomal_uS2_CS"/>
</dbReference>
<evidence type="ECO:0000256" key="1">
    <source>
        <dbReference type="ARBA" id="ARBA00006242"/>
    </source>
</evidence>
<dbReference type="AlphaFoldDB" id="A0AA41NEW2"/>
<dbReference type="InterPro" id="IPR001865">
    <property type="entry name" value="Ribosomal_uS2"/>
</dbReference>
<evidence type="ECO:0000256" key="5">
    <source>
        <dbReference type="RuleBase" id="RU003631"/>
    </source>
</evidence>
<keyword evidence="2 5" id="KW-0689">Ribosomal protein</keyword>
<dbReference type="Gene3D" id="3.40.50.10490">
    <property type="entry name" value="Glucose-6-phosphate isomerase like protein, domain 1"/>
    <property type="match status" value="1"/>
</dbReference>
<evidence type="ECO:0000313" key="7">
    <source>
        <dbReference type="Proteomes" id="UP001166674"/>
    </source>
</evidence>
<dbReference type="GO" id="GO:0015935">
    <property type="term" value="C:small ribosomal subunit"/>
    <property type="evidence" value="ECO:0007669"/>
    <property type="project" value="InterPro"/>
</dbReference>
<dbReference type="Pfam" id="PF00318">
    <property type="entry name" value="Ribosomal_S2"/>
    <property type="match status" value="1"/>
</dbReference>
<name>A0AA41NEW2_SCICA</name>